<dbReference type="GO" id="GO:0006281">
    <property type="term" value="P:DNA repair"/>
    <property type="evidence" value="ECO:0007669"/>
    <property type="project" value="UniProtKB-KW"/>
</dbReference>
<reference evidence="4 6" key="1">
    <citation type="journal article" date="2012" name="Nat. Biotechnol.">
        <title>Reference genome sequence of the model plant Setaria.</title>
        <authorList>
            <person name="Bennetzen J.L."/>
            <person name="Schmutz J."/>
            <person name="Wang H."/>
            <person name="Percifield R."/>
            <person name="Hawkins J."/>
            <person name="Pontaroli A.C."/>
            <person name="Estep M."/>
            <person name="Feng L."/>
            <person name="Vaughn J.N."/>
            <person name="Grimwood J."/>
            <person name="Jenkins J."/>
            <person name="Barry K."/>
            <person name="Lindquist E."/>
            <person name="Hellsten U."/>
            <person name="Deshpande S."/>
            <person name="Wang X."/>
            <person name="Wu X."/>
            <person name="Mitros T."/>
            <person name="Triplett J."/>
            <person name="Yang X."/>
            <person name="Ye C.Y."/>
            <person name="Mauro-Herrera M."/>
            <person name="Wang L."/>
            <person name="Li P."/>
            <person name="Sharma M."/>
            <person name="Sharma R."/>
            <person name="Ronald P.C."/>
            <person name="Panaud O."/>
            <person name="Kellogg E.A."/>
            <person name="Brutnell T.P."/>
            <person name="Doust A.N."/>
            <person name="Tuskan G.A."/>
            <person name="Rokhsar D."/>
            <person name="Devos K.M."/>
        </authorList>
    </citation>
    <scope>NUCLEOTIDE SEQUENCE [LARGE SCALE GENOMIC DNA]</scope>
    <source>
        <strain evidence="6">cv. Yugu1</strain>
        <strain evidence="4">Yugu1</strain>
    </source>
</reference>
<keyword evidence="1" id="KW-0233">DNA recombination</keyword>
<dbReference type="OMA" id="NSAMISI"/>
<dbReference type="AlphaFoldDB" id="K3Z0P3"/>
<dbReference type="eggNOG" id="KOG0987">
    <property type="taxonomic scope" value="Eukaryota"/>
</dbReference>
<reference evidence="5" key="3">
    <citation type="submission" date="2018-08" db="UniProtKB">
        <authorList>
            <consortium name="EnsemblPlants"/>
        </authorList>
    </citation>
    <scope>IDENTIFICATION</scope>
    <source>
        <strain evidence="5">Yugu1</strain>
    </source>
</reference>
<evidence type="ECO:0000256" key="1">
    <source>
        <dbReference type="RuleBase" id="RU363044"/>
    </source>
</evidence>
<dbReference type="Proteomes" id="UP000004995">
    <property type="component" value="Unassembled WGS sequence"/>
</dbReference>
<evidence type="ECO:0000259" key="2">
    <source>
        <dbReference type="Pfam" id="PF05970"/>
    </source>
</evidence>
<keyword evidence="1" id="KW-0234">DNA repair</keyword>
<dbReference type="EC" id="5.6.2.3" evidence="1"/>
<evidence type="ECO:0000259" key="3">
    <source>
        <dbReference type="Pfam" id="PF21530"/>
    </source>
</evidence>
<dbReference type="InterPro" id="IPR049163">
    <property type="entry name" value="Pif1-like_2B_dom"/>
</dbReference>
<dbReference type="EnsemblPlants" id="KQL29508">
    <property type="protein sequence ID" value="KQL29508"/>
    <property type="gene ID" value="SETIT_020109mg"/>
</dbReference>
<name>K3Z0P3_SETIT</name>
<evidence type="ECO:0000313" key="4">
    <source>
        <dbReference type="EMBL" id="RCV06267.1"/>
    </source>
</evidence>
<keyword evidence="1" id="KW-0227">DNA damage</keyword>
<protein>
    <recommendedName>
        <fullName evidence="1">ATP-dependent DNA helicase</fullName>
        <ecNumber evidence="1">5.6.2.3</ecNumber>
    </recommendedName>
</protein>
<evidence type="ECO:0000313" key="6">
    <source>
        <dbReference type="Proteomes" id="UP000004995"/>
    </source>
</evidence>
<dbReference type="GO" id="GO:0006310">
    <property type="term" value="P:DNA recombination"/>
    <property type="evidence" value="ECO:0007669"/>
    <property type="project" value="UniProtKB-KW"/>
</dbReference>
<keyword evidence="1" id="KW-0378">Hydrolase</keyword>
<dbReference type="HOGENOM" id="CLU_001324_14_3_1"/>
<feature type="domain" description="DNA helicase Pif1-like DEAD-box helicase" evidence="2">
    <location>
        <begin position="210"/>
        <end position="420"/>
    </location>
</feature>
<organism evidence="4">
    <name type="scientific">Setaria italica</name>
    <name type="common">Foxtail millet</name>
    <name type="synonym">Panicum italicum</name>
    <dbReference type="NCBI Taxonomy" id="4555"/>
    <lineage>
        <taxon>Eukaryota</taxon>
        <taxon>Viridiplantae</taxon>
        <taxon>Streptophyta</taxon>
        <taxon>Embryophyta</taxon>
        <taxon>Tracheophyta</taxon>
        <taxon>Spermatophyta</taxon>
        <taxon>Magnoliopsida</taxon>
        <taxon>Liliopsida</taxon>
        <taxon>Poales</taxon>
        <taxon>Poaceae</taxon>
        <taxon>PACMAD clade</taxon>
        <taxon>Panicoideae</taxon>
        <taxon>Panicodae</taxon>
        <taxon>Paniceae</taxon>
        <taxon>Cenchrinae</taxon>
        <taxon>Setaria</taxon>
    </lineage>
</organism>
<dbReference type="GO" id="GO:0005524">
    <property type="term" value="F:ATP binding"/>
    <property type="evidence" value="ECO:0007669"/>
    <property type="project" value="UniProtKB-KW"/>
</dbReference>
<reference evidence="4" key="2">
    <citation type="submission" date="2015-07" db="EMBL/GenBank/DDBJ databases">
        <authorList>
            <person name="Noorani M."/>
        </authorList>
    </citation>
    <scope>NUCLEOTIDE SEQUENCE</scope>
    <source>
        <strain evidence="4">Yugu1</strain>
    </source>
</reference>
<dbReference type="InterPro" id="IPR010285">
    <property type="entry name" value="DNA_helicase_pif1-like_DEAD"/>
</dbReference>
<sequence length="600" mass="67122">MIAIRLMVLTSMRRPKMLRELNWQRRRDFFMVFASDVVAGFRLFHVFFGENYYLIMLLLVAKGAQCYEDVCTVNRILYDTFKEASSARGLLGHDREWFAAFAEADCWATRSQLRSLFVLMVMYCGVSNEASLFDRCWRPMAYDIDYVLQKHMGSSSYSLCELLSNNGVSITKYNLLSSAPSSGFGNHIIDDEEAYDIATLHQAPLLYSRLNDCQRTTYDSIVRTIMSNEPALYFVSGFGGISKTFLWNSIITYVRSLGKIILDVASSGIASLLLLGGRTAHSRFKIPIDIDETTICDIKRGTMLADLMKKTSLIIRDEAQMTHRRCFEALDHSLCDIMSENDAGMGLLPFGGMVVVLGGGVRSKIVDDAITNSPLWRFVIILELTMSVRLVADGLDSVAKEELFKFSDWVLSVGDGTLPTVSGAPRDDSAWIQIPDDMLVVTTTGDTIVSPTNDVVDEINSAMISIVLGERKEYLSFDCVSKCSNTVGDVDLLYLVEFLNSLKVNNFPNHCLVLKVGVPVMLLRNLNQTAGLCNGTRLIITNLDDTILEARIITCSNIGDIVYVPCIVLTAANKKWPFTLQRRQFPIRVCYVMTIHKSQG</sequence>
<dbReference type="SUPFAM" id="SSF52540">
    <property type="entry name" value="P-loop containing nucleoside triphosphate hydrolases"/>
    <property type="match status" value="2"/>
</dbReference>
<dbReference type="Gramene" id="KQL29508">
    <property type="protein sequence ID" value="KQL29508"/>
    <property type="gene ID" value="SETIT_020109mg"/>
</dbReference>
<feature type="domain" description="DNA helicase Pif1-like 2B" evidence="3">
    <location>
        <begin position="497"/>
        <end position="543"/>
    </location>
</feature>
<keyword evidence="1" id="KW-0067">ATP-binding</keyword>
<comment type="cofactor">
    <cofactor evidence="1">
        <name>Mg(2+)</name>
        <dbReference type="ChEBI" id="CHEBI:18420"/>
    </cofactor>
</comment>
<dbReference type="GO" id="GO:0000723">
    <property type="term" value="P:telomere maintenance"/>
    <property type="evidence" value="ECO:0007669"/>
    <property type="project" value="InterPro"/>
</dbReference>
<accession>K3Z0P3</accession>
<dbReference type="InterPro" id="IPR027417">
    <property type="entry name" value="P-loop_NTPase"/>
</dbReference>
<dbReference type="Gene3D" id="3.40.50.300">
    <property type="entry name" value="P-loop containing nucleotide triphosphate hydrolases"/>
    <property type="match status" value="1"/>
</dbReference>
<dbReference type="OrthoDB" id="668913at2759"/>
<evidence type="ECO:0000313" key="5">
    <source>
        <dbReference type="EnsemblPlants" id="KQL29508"/>
    </source>
</evidence>
<keyword evidence="6" id="KW-1185">Reference proteome</keyword>
<dbReference type="EMBL" id="CM003528">
    <property type="protein sequence ID" value="RCV06267.1"/>
    <property type="molecule type" value="Genomic_DNA"/>
</dbReference>
<dbReference type="GO" id="GO:0043139">
    <property type="term" value="F:5'-3' DNA helicase activity"/>
    <property type="evidence" value="ECO:0007669"/>
    <property type="project" value="UniProtKB-EC"/>
</dbReference>
<comment type="similarity">
    <text evidence="1">Belongs to the helicase family.</text>
</comment>
<comment type="catalytic activity">
    <reaction evidence="1">
        <text>ATP + H2O = ADP + phosphate + H(+)</text>
        <dbReference type="Rhea" id="RHEA:13065"/>
        <dbReference type="ChEBI" id="CHEBI:15377"/>
        <dbReference type="ChEBI" id="CHEBI:15378"/>
        <dbReference type="ChEBI" id="CHEBI:30616"/>
        <dbReference type="ChEBI" id="CHEBI:43474"/>
        <dbReference type="ChEBI" id="CHEBI:456216"/>
        <dbReference type="EC" id="5.6.2.3"/>
    </reaction>
</comment>
<dbReference type="PANTHER" id="PTHR10492">
    <property type="match status" value="1"/>
</dbReference>
<gene>
    <name evidence="4" type="ORF">SETIT_1G149400v2</name>
</gene>
<dbReference type="STRING" id="4555.K3Z0P3"/>
<dbReference type="GO" id="GO:0016787">
    <property type="term" value="F:hydrolase activity"/>
    <property type="evidence" value="ECO:0007669"/>
    <property type="project" value="UniProtKB-KW"/>
</dbReference>
<dbReference type="Pfam" id="PF21530">
    <property type="entry name" value="Pif1_2B_dom"/>
    <property type="match status" value="1"/>
</dbReference>
<dbReference type="EMBL" id="AGNK02000276">
    <property type="status" value="NOT_ANNOTATED_CDS"/>
    <property type="molecule type" value="Genomic_DNA"/>
</dbReference>
<keyword evidence="1" id="KW-0547">Nucleotide-binding</keyword>
<dbReference type="Pfam" id="PF05970">
    <property type="entry name" value="PIF1"/>
    <property type="match status" value="1"/>
</dbReference>
<proteinExistence type="inferred from homology"/>
<dbReference type="PANTHER" id="PTHR10492:SF90">
    <property type="entry name" value="ATP-DEPENDENT DNA HELICASE"/>
    <property type="match status" value="1"/>
</dbReference>
<keyword evidence="1" id="KW-0347">Helicase</keyword>